<comment type="subcellular location">
    <subcellularLocation>
        <location evidence="1">Membrane</location>
        <topology evidence="1">Multi-pass membrane protein</topology>
    </subcellularLocation>
</comment>
<dbReference type="GO" id="GO:0032153">
    <property type="term" value="C:cell division site"/>
    <property type="evidence" value="ECO:0007669"/>
    <property type="project" value="TreeGrafter"/>
</dbReference>
<reference evidence="17 18" key="1">
    <citation type="journal article" date="2017" name="Water Res.">
        <title>Comammox in drinking water systems.</title>
        <authorList>
            <person name="Wang Y."/>
            <person name="Ma L."/>
            <person name="Mao Y."/>
            <person name="Jiang X."/>
            <person name="Xia Y."/>
            <person name="Yu K."/>
            <person name="Li B."/>
            <person name="Zhang T."/>
        </authorList>
    </citation>
    <scope>NUCLEOTIDE SEQUENCE [LARGE SCALE GENOMIC DNA]</scope>
    <source>
        <strain evidence="17">SG_bin8</strain>
    </source>
</reference>
<dbReference type="GO" id="GO:0005886">
    <property type="term" value="C:plasma membrane"/>
    <property type="evidence" value="ECO:0007669"/>
    <property type="project" value="TreeGrafter"/>
</dbReference>
<feature type="transmembrane region" description="Helical" evidence="16">
    <location>
        <begin position="176"/>
        <end position="209"/>
    </location>
</feature>
<keyword evidence="2" id="KW-0328">Glycosyltransferase</keyword>
<dbReference type="GO" id="GO:0008955">
    <property type="term" value="F:peptidoglycan glycosyltransferase activity"/>
    <property type="evidence" value="ECO:0007669"/>
    <property type="project" value="UniProtKB-EC"/>
</dbReference>
<feature type="transmembrane region" description="Helical" evidence="16">
    <location>
        <begin position="306"/>
        <end position="325"/>
    </location>
</feature>
<evidence type="ECO:0000256" key="5">
    <source>
        <dbReference type="ARBA" id="ARBA00022960"/>
    </source>
</evidence>
<evidence type="ECO:0000256" key="12">
    <source>
        <dbReference type="ARBA" id="ARBA00041185"/>
    </source>
</evidence>
<evidence type="ECO:0000256" key="14">
    <source>
        <dbReference type="ARBA" id="ARBA00044770"/>
    </source>
</evidence>
<proteinExistence type="inferred from homology"/>
<organism evidence="17 18">
    <name type="scientific">Candidatus Raskinella chloraquaticus</name>
    <dbReference type="NCBI Taxonomy" id="1951219"/>
    <lineage>
        <taxon>Bacteria</taxon>
        <taxon>Pseudomonadati</taxon>
        <taxon>Pseudomonadota</taxon>
        <taxon>Alphaproteobacteria</taxon>
        <taxon>Hyphomicrobiales</taxon>
        <taxon>Phreatobacteraceae</taxon>
        <taxon>Candidatus Raskinella</taxon>
    </lineage>
</organism>
<comment type="caution">
    <text evidence="17">The sequence shown here is derived from an EMBL/GenBank/DDBJ whole genome shotgun (WGS) entry which is preliminary data.</text>
</comment>
<keyword evidence="6" id="KW-0573">Peptidoglycan synthesis</keyword>
<evidence type="ECO:0000256" key="15">
    <source>
        <dbReference type="ARBA" id="ARBA00049902"/>
    </source>
</evidence>
<evidence type="ECO:0000256" key="16">
    <source>
        <dbReference type="SAM" id="Phobius"/>
    </source>
</evidence>
<evidence type="ECO:0000256" key="2">
    <source>
        <dbReference type="ARBA" id="ARBA00022676"/>
    </source>
</evidence>
<dbReference type="PANTHER" id="PTHR30474">
    <property type="entry name" value="CELL CYCLE PROTEIN"/>
    <property type="match status" value="1"/>
</dbReference>
<feature type="transmembrane region" description="Helical" evidence="16">
    <location>
        <begin position="20"/>
        <end position="39"/>
    </location>
</feature>
<evidence type="ECO:0000256" key="10">
    <source>
        <dbReference type="ARBA" id="ARBA00033270"/>
    </source>
</evidence>
<accession>A0A1W9HY47</accession>
<keyword evidence="7 16" id="KW-1133">Transmembrane helix</keyword>
<dbReference type="EMBL" id="LWDL01000015">
    <property type="protein sequence ID" value="OQW52242.1"/>
    <property type="molecule type" value="Genomic_DNA"/>
</dbReference>
<dbReference type="Proteomes" id="UP000192872">
    <property type="component" value="Unassembled WGS sequence"/>
</dbReference>
<gene>
    <name evidence="17" type="ORF">A4S15_08830</name>
</gene>
<dbReference type="InterPro" id="IPR001182">
    <property type="entry name" value="FtsW/RodA"/>
</dbReference>
<dbReference type="GO" id="GO:0015648">
    <property type="term" value="F:lipid-linked peptidoglycan transporter activity"/>
    <property type="evidence" value="ECO:0007669"/>
    <property type="project" value="TreeGrafter"/>
</dbReference>
<protein>
    <recommendedName>
        <fullName evidence="12">Probable peptidoglycan glycosyltransferase FtsW</fullName>
        <ecNumber evidence="14">2.4.99.28</ecNumber>
    </recommendedName>
    <alternativeName>
        <fullName evidence="13">Cell division protein FtsW</fullName>
    </alternativeName>
    <alternativeName>
        <fullName evidence="10">Cell wall polymerase</fullName>
    </alternativeName>
    <alternativeName>
        <fullName evidence="9">Peptidoglycan polymerase</fullName>
    </alternativeName>
</protein>
<feature type="transmembrane region" description="Helical" evidence="16">
    <location>
        <begin position="337"/>
        <end position="360"/>
    </location>
</feature>
<keyword evidence="8 16" id="KW-0472">Membrane</keyword>
<dbReference type="Pfam" id="PF01098">
    <property type="entry name" value="FTSW_RODA_SPOVE"/>
    <property type="match status" value="1"/>
</dbReference>
<evidence type="ECO:0000313" key="18">
    <source>
        <dbReference type="Proteomes" id="UP000192872"/>
    </source>
</evidence>
<evidence type="ECO:0000313" key="17">
    <source>
        <dbReference type="EMBL" id="OQW52242.1"/>
    </source>
</evidence>
<keyword evidence="4 16" id="KW-0812">Transmembrane</keyword>
<dbReference type="EC" id="2.4.99.28" evidence="14"/>
<dbReference type="STRING" id="1827387.A4S15_08830"/>
<feature type="transmembrane region" description="Helical" evidence="16">
    <location>
        <begin position="59"/>
        <end position="76"/>
    </location>
</feature>
<evidence type="ECO:0000256" key="8">
    <source>
        <dbReference type="ARBA" id="ARBA00023136"/>
    </source>
</evidence>
<feature type="transmembrane region" description="Helical" evidence="16">
    <location>
        <begin position="146"/>
        <end position="164"/>
    </location>
</feature>
<feature type="transmembrane region" description="Helical" evidence="16">
    <location>
        <begin position="83"/>
        <end position="102"/>
    </location>
</feature>
<dbReference type="GO" id="GO:0051301">
    <property type="term" value="P:cell division"/>
    <property type="evidence" value="ECO:0007669"/>
    <property type="project" value="UniProtKB-KW"/>
</dbReference>
<evidence type="ECO:0000256" key="4">
    <source>
        <dbReference type="ARBA" id="ARBA00022692"/>
    </source>
</evidence>
<sequence length="388" mass="42274">MVSRAEKSAFSEWWWTVDRLLLLAFLVLIGGGVVMSFAASPGAAAREGLPVYHFIERHLFYVIPAVIVLIATSLLSPRDARRVCLLLLVISVLALFLTQFIGVENKGSRRWLRFAGFSIQPSEFVKPPFIVVCAWLLGEGLKRPDMPGNLFAFGLLAVVVTLLVRQPDVGQTMLVVAVWSLMFFIASMPWLWMVLLGSAGAGGLVAAYLFIGHVQKRVNSFWFDGESGLQVIKAKESIIRGGWFGVGPGEGTIKRSIPDSHTDFIFAVIGEEYGIIVCLLLVVFIAAIVMRGFWHAFRQNDPFPRLAVAGLTALYGVQSMINIAVNLNMMPTKGMTLPFISFGGSSLIAVAFSSGILLALSRQRASALNFHTQRPTMTAAMPAPAGAQ</sequence>
<keyword evidence="17" id="KW-0132">Cell division</keyword>
<keyword evidence="5" id="KW-0133">Cell shape</keyword>
<evidence type="ECO:0000256" key="3">
    <source>
        <dbReference type="ARBA" id="ARBA00022679"/>
    </source>
</evidence>
<keyword evidence="17" id="KW-0131">Cell cycle</keyword>
<name>A0A1W9HY47_9HYPH</name>
<comment type="similarity">
    <text evidence="11">Belongs to the SEDS family. FtsW subfamily.</text>
</comment>
<dbReference type="RefSeq" id="WP_376801405.1">
    <property type="nucleotide sequence ID" value="NZ_DBNB01000021.1"/>
</dbReference>
<dbReference type="PANTHER" id="PTHR30474:SF2">
    <property type="entry name" value="PEPTIDOGLYCAN GLYCOSYLTRANSFERASE FTSW-RELATED"/>
    <property type="match status" value="1"/>
</dbReference>
<dbReference type="GO" id="GO:0008360">
    <property type="term" value="P:regulation of cell shape"/>
    <property type="evidence" value="ECO:0007669"/>
    <property type="project" value="UniProtKB-KW"/>
</dbReference>
<evidence type="ECO:0000256" key="11">
    <source>
        <dbReference type="ARBA" id="ARBA00038053"/>
    </source>
</evidence>
<feature type="transmembrane region" description="Helical" evidence="16">
    <location>
        <begin position="273"/>
        <end position="294"/>
    </location>
</feature>
<dbReference type="GO" id="GO:0009252">
    <property type="term" value="P:peptidoglycan biosynthetic process"/>
    <property type="evidence" value="ECO:0007669"/>
    <property type="project" value="UniProtKB-KW"/>
</dbReference>
<keyword evidence="3" id="KW-0808">Transferase</keyword>
<dbReference type="AlphaFoldDB" id="A0A1W9HY47"/>
<evidence type="ECO:0000256" key="9">
    <source>
        <dbReference type="ARBA" id="ARBA00032370"/>
    </source>
</evidence>
<comment type="catalytic activity">
    <reaction evidence="15">
        <text>[GlcNAc-(1-&gt;4)-Mur2Ac(oyl-L-Ala-gamma-D-Glu-L-Lys-D-Ala-D-Ala)](n)-di-trans,octa-cis-undecaprenyl diphosphate + beta-D-GlcNAc-(1-&gt;4)-Mur2Ac(oyl-L-Ala-gamma-D-Glu-L-Lys-D-Ala-D-Ala)-di-trans,octa-cis-undecaprenyl diphosphate = [GlcNAc-(1-&gt;4)-Mur2Ac(oyl-L-Ala-gamma-D-Glu-L-Lys-D-Ala-D-Ala)](n+1)-di-trans,octa-cis-undecaprenyl diphosphate + di-trans,octa-cis-undecaprenyl diphosphate + H(+)</text>
        <dbReference type="Rhea" id="RHEA:23708"/>
        <dbReference type="Rhea" id="RHEA-COMP:9602"/>
        <dbReference type="Rhea" id="RHEA-COMP:9603"/>
        <dbReference type="ChEBI" id="CHEBI:15378"/>
        <dbReference type="ChEBI" id="CHEBI:58405"/>
        <dbReference type="ChEBI" id="CHEBI:60033"/>
        <dbReference type="ChEBI" id="CHEBI:78435"/>
        <dbReference type="EC" id="2.4.99.28"/>
    </reaction>
</comment>
<evidence type="ECO:0000256" key="6">
    <source>
        <dbReference type="ARBA" id="ARBA00022984"/>
    </source>
</evidence>
<evidence type="ECO:0000256" key="1">
    <source>
        <dbReference type="ARBA" id="ARBA00004141"/>
    </source>
</evidence>
<evidence type="ECO:0000256" key="13">
    <source>
        <dbReference type="ARBA" id="ARBA00041418"/>
    </source>
</evidence>
<evidence type="ECO:0000256" key="7">
    <source>
        <dbReference type="ARBA" id="ARBA00022989"/>
    </source>
</evidence>